<feature type="transmembrane region" description="Helical" evidence="5">
    <location>
        <begin position="235"/>
        <end position="254"/>
    </location>
</feature>
<evidence type="ECO:0000259" key="6">
    <source>
        <dbReference type="PROSITE" id="PS50850"/>
    </source>
</evidence>
<dbReference type="SUPFAM" id="SSF103473">
    <property type="entry name" value="MFS general substrate transporter"/>
    <property type="match status" value="1"/>
</dbReference>
<dbReference type="GO" id="GO:0035879">
    <property type="term" value="P:plasma membrane lactate transport"/>
    <property type="evidence" value="ECO:0007669"/>
    <property type="project" value="TreeGrafter"/>
</dbReference>
<keyword evidence="2 5" id="KW-0812">Transmembrane</keyword>
<dbReference type="InterPro" id="IPR020846">
    <property type="entry name" value="MFS_dom"/>
</dbReference>
<dbReference type="Proteomes" id="UP000279236">
    <property type="component" value="Unassembled WGS sequence"/>
</dbReference>
<name>A0A427Y1U4_9TREE</name>
<dbReference type="GO" id="GO:0005886">
    <property type="term" value="C:plasma membrane"/>
    <property type="evidence" value="ECO:0007669"/>
    <property type="project" value="TreeGrafter"/>
</dbReference>
<feature type="transmembrane region" description="Helical" evidence="5">
    <location>
        <begin position="201"/>
        <end position="223"/>
    </location>
</feature>
<dbReference type="RefSeq" id="XP_028478441.1">
    <property type="nucleotide sequence ID" value="XM_028621989.1"/>
</dbReference>
<evidence type="ECO:0000256" key="1">
    <source>
        <dbReference type="ARBA" id="ARBA00004141"/>
    </source>
</evidence>
<feature type="transmembrane region" description="Helical" evidence="5">
    <location>
        <begin position="169"/>
        <end position="189"/>
    </location>
</feature>
<keyword evidence="4 5" id="KW-0472">Membrane</keyword>
<gene>
    <name evidence="7" type="ORF">EHS24_006568</name>
</gene>
<feature type="transmembrane region" description="Helical" evidence="5">
    <location>
        <begin position="331"/>
        <end position="349"/>
    </location>
</feature>
<protein>
    <recommendedName>
        <fullName evidence="6">Major facilitator superfamily (MFS) profile domain-containing protein</fullName>
    </recommendedName>
</protein>
<evidence type="ECO:0000313" key="7">
    <source>
        <dbReference type="EMBL" id="RSH84993.1"/>
    </source>
</evidence>
<comment type="caution">
    <text evidence="7">The sequence shown here is derived from an EMBL/GenBank/DDBJ whole genome shotgun (WGS) entry which is preliminary data.</text>
</comment>
<dbReference type="PROSITE" id="PS50850">
    <property type="entry name" value="MFS"/>
    <property type="match status" value="1"/>
</dbReference>
<dbReference type="Pfam" id="PF07690">
    <property type="entry name" value="MFS_1"/>
    <property type="match status" value="1"/>
</dbReference>
<feature type="transmembrane region" description="Helical" evidence="5">
    <location>
        <begin position="292"/>
        <end position="311"/>
    </location>
</feature>
<dbReference type="OrthoDB" id="5296287at2759"/>
<evidence type="ECO:0000256" key="4">
    <source>
        <dbReference type="ARBA" id="ARBA00023136"/>
    </source>
</evidence>
<keyword evidence="3 5" id="KW-1133">Transmembrane helix</keyword>
<evidence type="ECO:0000256" key="3">
    <source>
        <dbReference type="ARBA" id="ARBA00022989"/>
    </source>
</evidence>
<dbReference type="EMBL" id="RSCE01000003">
    <property type="protein sequence ID" value="RSH84993.1"/>
    <property type="molecule type" value="Genomic_DNA"/>
</dbReference>
<feature type="transmembrane region" description="Helical" evidence="5">
    <location>
        <begin position="456"/>
        <end position="477"/>
    </location>
</feature>
<dbReference type="Gene3D" id="1.20.1250.20">
    <property type="entry name" value="MFS general substrate transporter like domains"/>
    <property type="match status" value="2"/>
</dbReference>
<feature type="transmembrane region" description="Helical" evidence="5">
    <location>
        <begin position="144"/>
        <end position="163"/>
    </location>
</feature>
<dbReference type="PANTHER" id="PTHR23508:SF10">
    <property type="entry name" value="CARBOXYLIC ACID TRANSPORTER PROTEIN HOMOLOG"/>
    <property type="match status" value="1"/>
</dbReference>
<dbReference type="InterPro" id="IPR011701">
    <property type="entry name" value="MFS"/>
</dbReference>
<feature type="transmembrane region" description="Helical" evidence="5">
    <location>
        <begin position="66"/>
        <end position="85"/>
    </location>
</feature>
<proteinExistence type="predicted"/>
<dbReference type="CDD" id="cd17316">
    <property type="entry name" value="MFS_SV2_like"/>
    <property type="match status" value="1"/>
</dbReference>
<feature type="transmembrane region" description="Helical" evidence="5">
    <location>
        <begin position="361"/>
        <end position="379"/>
    </location>
</feature>
<evidence type="ECO:0000256" key="2">
    <source>
        <dbReference type="ARBA" id="ARBA00022692"/>
    </source>
</evidence>
<feature type="domain" description="Major facilitator superfamily (MFS) profile" evidence="6">
    <location>
        <begin position="79"/>
        <end position="482"/>
    </location>
</feature>
<dbReference type="GO" id="GO:0015355">
    <property type="term" value="F:secondary active monocarboxylate transmembrane transporter activity"/>
    <property type="evidence" value="ECO:0007669"/>
    <property type="project" value="TreeGrafter"/>
</dbReference>
<evidence type="ECO:0000313" key="8">
    <source>
        <dbReference type="Proteomes" id="UP000279236"/>
    </source>
</evidence>
<reference evidence="7 8" key="1">
    <citation type="submission" date="2018-11" db="EMBL/GenBank/DDBJ databases">
        <title>Genome sequence of Apiotrichum porosum DSM 27194.</title>
        <authorList>
            <person name="Aliyu H."/>
            <person name="Gorte O."/>
            <person name="Ochsenreither K."/>
        </authorList>
    </citation>
    <scope>NUCLEOTIDE SEQUENCE [LARGE SCALE GENOMIC DNA]</scope>
    <source>
        <strain evidence="7 8">DSM 27194</strain>
    </source>
</reference>
<comment type="subcellular location">
    <subcellularLocation>
        <location evidence="1">Membrane</location>
        <topology evidence="1">Multi-pass membrane protein</topology>
    </subcellularLocation>
</comment>
<accession>A0A427Y1U4</accession>
<organism evidence="7 8">
    <name type="scientific">Apiotrichum porosum</name>
    <dbReference type="NCBI Taxonomy" id="105984"/>
    <lineage>
        <taxon>Eukaryota</taxon>
        <taxon>Fungi</taxon>
        <taxon>Dikarya</taxon>
        <taxon>Basidiomycota</taxon>
        <taxon>Agaricomycotina</taxon>
        <taxon>Tremellomycetes</taxon>
        <taxon>Trichosporonales</taxon>
        <taxon>Trichosporonaceae</taxon>
        <taxon>Apiotrichum</taxon>
    </lineage>
</organism>
<feature type="transmembrane region" description="Helical" evidence="5">
    <location>
        <begin position="115"/>
        <end position="137"/>
    </location>
</feature>
<dbReference type="GeneID" id="39591111"/>
<dbReference type="PANTHER" id="PTHR23508">
    <property type="entry name" value="CARBOXYLIC ACID TRANSPORTER PROTEIN HOMOLOG"/>
    <property type="match status" value="1"/>
</dbReference>
<dbReference type="AlphaFoldDB" id="A0A427Y1U4"/>
<sequence>MERQYSREKDDAFHHEVTAEYHEYPGFFGNIRGQLEAWHGSRGDRSVLASIVPLPRHNPHMPKNPFLVLRGMSAMGWASFFVGWLCWMCDGYDYFSVPITVTDLAKYFGRSTKDITWAITVTTLCRLPGALFFGFLSDRYGRRWPLCLNMLLVFAFELGTGFVQTYEQFLAIRACFGVIMGGTWPMAVATALENIPIEARGFVSGIVQQGYTVGYLLAAVIGLTVSETSKYHWRTLYWFGAGFSVLAFIARALLPESRQYDLAKEEAEAEGLTSKEAAINFKNSLFTMVRINWIRCLWCICVMAAFCFLAHSSQDLYPTYLKVAKGLSPVQANKVVIIANCGAVAGGLIGGNMSQYVGRRFSIVCSIFYTAAFMALWLLPHSFAGLAAGGFFMQMGVQSAWGVVPVYLSECSPPAFRALFLGAFYQFGNMASAGSAQIEATVGQRVKIKGTDTPDYARIQGVFVGIVLAVTLVCVVLGPEADSSHFEAAKVAYMSGAGKAVGGEFIERDDKHHETTFVEEVTHERSRADIH</sequence>
<dbReference type="InterPro" id="IPR036259">
    <property type="entry name" value="MFS_trans_sf"/>
</dbReference>
<evidence type="ECO:0000256" key="5">
    <source>
        <dbReference type="SAM" id="Phobius"/>
    </source>
</evidence>
<keyword evidence="8" id="KW-1185">Reference proteome</keyword>